<dbReference type="EMBL" id="KB445618">
    <property type="protein sequence ID" value="EMD84790.1"/>
    <property type="molecule type" value="Genomic_DNA"/>
</dbReference>
<protein>
    <submittedName>
        <fullName evidence="3">Uncharacterized protein</fullName>
    </submittedName>
</protein>
<dbReference type="AlphaFoldDB" id="M2V5R6"/>
<dbReference type="HOGENOM" id="CLU_010112_2_1_1"/>
<keyword evidence="1" id="KW-0812">Transmembrane</keyword>
<reference evidence="3" key="2">
    <citation type="submission" date="2012-06" db="EMBL/GenBank/DDBJ databases">
        <title>Comparative genome structure, secondary metabolite and effector coding capacity across Cochliobolus pathogens.</title>
        <authorList>
            <consortium name="US DOE Joint Genome Institute (JGI-PGF)"/>
            <person name="Condon B.J."/>
            <person name="Leng Y."/>
            <person name="Wu D."/>
            <person name="Bushley K.E."/>
            <person name="Ohm R.A."/>
            <person name="Otillar R."/>
            <person name="Martin J."/>
            <person name="Schackwitz W."/>
            <person name="Grimwood J."/>
            <person name="MohdZainudin N."/>
            <person name="Xue C."/>
            <person name="Wang R."/>
            <person name="Dhillon B."/>
            <person name="Tu Z.J."/>
            <person name="Steffenson B.J."/>
            <person name="Salamov A."/>
            <person name="Sun H."/>
            <person name="Lowry S."/>
            <person name="LaButti K."/>
            <person name="Han J."/>
            <person name="Copeland A."/>
            <person name="Lindquist E."/>
            <person name="Lucas S."/>
            <person name="Barry K."/>
            <person name="Schmutz J."/>
            <person name="Baker S."/>
            <person name="Grigoriev I.V."/>
            <person name="Zhong S."/>
            <person name="Turgeon B.G."/>
        </authorList>
    </citation>
    <scope>NUCLEOTIDE SEQUENCE</scope>
    <source>
        <strain evidence="3">C5</strain>
    </source>
</reference>
<name>M2V5R6_COCH5</name>
<keyword evidence="4" id="KW-1185">Reference proteome</keyword>
<dbReference type="STRING" id="701091.M2V5R6"/>
<evidence type="ECO:0000313" key="4">
    <source>
        <dbReference type="Proteomes" id="UP000016936"/>
    </source>
</evidence>
<dbReference type="OrthoDB" id="5429634at2759"/>
<feature type="transmembrane region" description="Helical" evidence="1">
    <location>
        <begin position="46"/>
        <end position="66"/>
    </location>
</feature>
<dbReference type="PANTHER" id="PTHR35395:SF1">
    <property type="entry name" value="DUF6536 DOMAIN-CONTAINING PROTEIN"/>
    <property type="match status" value="1"/>
</dbReference>
<feature type="transmembrane region" description="Helical" evidence="1">
    <location>
        <begin position="159"/>
        <end position="187"/>
    </location>
</feature>
<accession>M2V5R6</accession>
<keyword evidence="1" id="KW-0472">Membrane</keyword>
<keyword evidence="1" id="KW-1133">Transmembrane helix</keyword>
<organism evidence="3 4">
    <name type="scientific">Cochliobolus heterostrophus (strain C5 / ATCC 48332 / race O)</name>
    <name type="common">Southern corn leaf blight fungus</name>
    <name type="synonym">Bipolaris maydis</name>
    <dbReference type="NCBI Taxonomy" id="701091"/>
    <lineage>
        <taxon>Eukaryota</taxon>
        <taxon>Fungi</taxon>
        <taxon>Dikarya</taxon>
        <taxon>Ascomycota</taxon>
        <taxon>Pezizomycotina</taxon>
        <taxon>Dothideomycetes</taxon>
        <taxon>Pleosporomycetidae</taxon>
        <taxon>Pleosporales</taxon>
        <taxon>Pleosporineae</taxon>
        <taxon>Pleosporaceae</taxon>
        <taxon>Bipolaris</taxon>
    </lineage>
</organism>
<proteinExistence type="predicted"/>
<dbReference type="Proteomes" id="UP000016936">
    <property type="component" value="Unassembled WGS sequence"/>
</dbReference>
<reference evidence="3 4" key="1">
    <citation type="journal article" date="2012" name="PLoS Pathog.">
        <title>Diverse lifestyles and strategies of plant pathogenesis encoded in the genomes of eighteen Dothideomycetes fungi.</title>
        <authorList>
            <person name="Ohm R.A."/>
            <person name="Feau N."/>
            <person name="Henrissat B."/>
            <person name="Schoch C.L."/>
            <person name="Horwitz B.A."/>
            <person name="Barry K.W."/>
            <person name="Condon B.J."/>
            <person name="Copeland A.C."/>
            <person name="Dhillon B."/>
            <person name="Glaser F."/>
            <person name="Hesse C.N."/>
            <person name="Kosti I."/>
            <person name="LaButti K."/>
            <person name="Lindquist E.A."/>
            <person name="Lucas S."/>
            <person name="Salamov A.A."/>
            <person name="Bradshaw R.E."/>
            <person name="Ciuffetti L."/>
            <person name="Hamelin R.C."/>
            <person name="Kema G.H.J."/>
            <person name="Lawrence C."/>
            <person name="Scott J.A."/>
            <person name="Spatafora J.W."/>
            <person name="Turgeon B.G."/>
            <person name="de Wit P.J.G.M."/>
            <person name="Zhong S."/>
            <person name="Goodwin S.B."/>
            <person name="Grigoriev I.V."/>
        </authorList>
    </citation>
    <scope>NUCLEOTIDE SEQUENCE [LARGE SCALE GENOMIC DNA]</scope>
    <source>
        <strain evidence="3">C5</strain>
        <strain evidence="4">C5 / ATCC 48332 / race O</strain>
    </source>
</reference>
<sequence length="264" mass="29241">MYVITCNHNRDRTGIASLGSYGLGVPQQFATALTGVTDALGPHKGFFFSVLFVNMFQAIVSALYLLCNNLLTVMVVAAEWNAYYNFRRKALRVSALKGIQGSTFFLSLPYRCSVTLMVLSGLLHFFIYQSVFVVQPVAYLPRYEPQRFIQAPGLDVSCIGFSSLGTFLALATGFVLVVYFVVVGFTFKYEMPINREKAQEAAARLFRMPVVSRCSAAISANCHAHAADTDCGFLPVQWRHVSDMTDASGARYTFTIDSGMRPCY</sequence>
<reference evidence="4" key="3">
    <citation type="journal article" date="2013" name="PLoS Genet.">
        <title>Comparative genome structure, secondary metabolite, and effector coding capacity across Cochliobolus pathogens.</title>
        <authorList>
            <person name="Condon B.J."/>
            <person name="Leng Y."/>
            <person name="Wu D."/>
            <person name="Bushley K.E."/>
            <person name="Ohm R.A."/>
            <person name="Otillar R."/>
            <person name="Martin J."/>
            <person name="Schackwitz W."/>
            <person name="Grimwood J."/>
            <person name="MohdZainudin N."/>
            <person name="Xue C."/>
            <person name="Wang R."/>
            <person name="Manning V.A."/>
            <person name="Dhillon B."/>
            <person name="Tu Z.J."/>
            <person name="Steffenson B.J."/>
            <person name="Salamov A."/>
            <person name="Sun H."/>
            <person name="Lowry S."/>
            <person name="LaButti K."/>
            <person name="Han J."/>
            <person name="Copeland A."/>
            <person name="Lindquist E."/>
            <person name="Barry K."/>
            <person name="Schmutz J."/>
            <person name="Baker S.E."/>
            <person name="Ciuffetti L.M."/>
            <person name="Grigoriev I.V."/>
            <person name="Zhong S."/>
            <person name="Turgeon B.G."/>
        </authorList>
    </citation>
    <scope>NUCLEOTIDE SEQUENCE [LARGE SCALE GENOMIC DNA]</scope>
    <source>
        <strain evidence="4">C5 / ATCC 48332 / race O</strain>
    </source>
</reference>
<evidence type="ECO:0000313" key="2">
    <source>
        <dbReference type="EMBL" id="EMD84790.1"/>
    </source>
</evidence>
<dbReference type="EMBL" id="KB445571">
    <property type="protein sequence ID" value="EMD95323.1"/>
    <property type="molecule type" value="Genomic_DNA"/>
</dbReference>
<dbReference type="PANTHER" id="PTHR35395">
    <property type="entry name" value="DUF6536 DOMAIN-CONTAINING PROTEIN"/>
    <property type="match status" value="1"/>
</dbReference>
<evidence type="ECO:0000256" key="1">
    <source>
        <dbReference type="SAM" id="Phobius"/>
    </source>
</evidence>
<dbReference type="eggNOG" id="ENOG502RYAY">
    <property type="taxonomic scope" value="Eukaryota"/>
</dbReference>
<evidence type="ECO:0000313" key="3">
    <source>
        <dbReference type="EMBL" id="EMD95323.1"/>
    </source>
</evidence>
<feature type="transmembrane region" description="Helical" evidence="1">
    <location>
        <begin position="114"/>
        <end position="139"/>
    </location>
</feature>
<gene>
    <name evidence="3" type="ORF">COCHEDRAFT_1211275</name>
    <name evidence="2" type="ORF">COCHEDRAFT_1219890</name>
</gene>